<dbReference type="OrthoDB" id="9814693at2"/>
<dbReference type="eggNOG" id="COG1343">
    <property type="taxonomic scope" value="Bacteria"/>
</dbReference>
<dbReference type="InterPro" id="IPR019199">
    <property type="entry name" value="Virulence_VapD/CRISPR_Cas2"/>
</dbReference>
<evidence type="ECO:0000313" key="10">
    <source>
        <dbReference type="EMBL" id="ERP30766.1"/>
    </source>
</evidence>
<evidence type="ECO:0000313" key="11">
    <source>
        <dbReference type="Proteomes" id="UP000017148"/>
    </source>
</evidence>
<dbReference type="SUPFAM" id="SSF143430">
    <property type="entry name" value="TTP0101/SSO1404-like"/>
    <property type="match status" value="1"/>
</dbReference>
<dbReference type="GO" id="GO:0043571">
    <property type="term" value="P:maintenance of CRISPR repeat elements"/>
    <property type="evidence" value="ECO:0007669"/>
    <property type="project" value="UniProtKB-UniRule"/>
</dbReference>
<dbReference type="GO" id="GO:0051607">
    <property type="term" value="P:defense response to virus"/>
    <property type="evidence" value="ECO:0007669"/>
    <property type="project" value="UniProtKB-UniRule"/>
</dbReference>
<dbReference type="EC" id="3.1.-.-" evidence="9"/>
<reference evidence="10 11" key="1">
    <citation type="journal article" date="2013" name="Environ. Microbiol.">
        <title>Genome analysis of Chitinivibrio alkaliphilus gen. nov., sp. nov., a novel extremely haloalkaliphilic anaerobic chitinolytic bacterium from the candidate phylum Termite Group 3.</title>
        <authorList>
            <person name="Sorokin D.Y."/>
            <person name="Gumerov V.M."/>
            <person name="Rakitin A.L."/>
            <person name="Beletsky A.V."/>
            <person name="Damste J.S."/>
            <person name="Muyzer G."/>
            <person name="Mardanov A.V."/>
            <person name="Ravin N.V."/>
        </authorList>
    </citation>
    <scope>NUCLEOTIDE SEQUENCE [LARGE SCALE GENOMIC DNA]</scope>
    <source>
        <strain evidence="10 11">ACht1</strain>
    </source>
</reference>
<comment type="cofactor">
    <cofactor evidence="1 9">
        <name>Mg(2+)</name>
        <dbReference type="ChEBI" id="CHEBI:18420"/>
    </cofactor>
</comment>
<accession>U7D5C4</accession>
<evidence type="ECO:0000256" key="5">
    <source>
        <dbReference type="ARBA" id="ARBA00022759"/>
    </source>
</evidence>
<proteinExistence type="inferred from homology"/>
<keyword evidence="4 9" id="KW-0479">Metal-binding</keyword>
<name>U7D5C4_9BACT</name>
<evidence type="ECO:0000256" key="6">
    <source>
        <dbReference type="ARBA" id="ARBA00022801"/>
    </source>
</evidence>
<sequence length="99" mass="11405">MTDSEPKHYVIIYDISDSRRLSRVARILEDSGIRYQKSVFELYIKLGQLLKIKQDIQAVIDAEEDSVIVIPVCEKDWQKQVKYGSNAGIKEDDGTFKLL</sequence>
<comment type="caution">
    <text evidence="10">The sequence shown here is derived from an EMBL/GenBank/DDBJ whole genome shotgun (WGS) entry which is preliminary data.</text>
</comment>
<comment type="function">
    <text evidence="9">CRISPR (clustered regularly interspaced short palindromic repeat), is an adaptive immune system that provides protection against mobile genetic elements (viruses, transposable elements and conjugative plasmids). CRISPR clusters contain sequences complementary to antecedent mobile elements and target invading nucleic acids. CRISPR clusters are transcribed and processed into CRISPR RNA (crRNA). Functions as a ssRNA-specific endoribonuclease. Involved in the integration of spacer DNA into the CRISPR cassette.</text>
</comment>
<dbReference type="NCBIfam" id="TIGR01573">
    <property type="entry name" value="cas2"/>
    <property type="match status" value="1"/>
</dbReference>
<dbReference type="AlphaFoldDB" id="U7D5C4"/>
<keyword evidence="3 9" id="KW-0540">Nuclease</keyword>
<comment type="similarity">
    <text evidence="2 9">Belongs to the CRISPR-associated endoribonuclease Cas2 protein family.</text>
</comment>
<gene>
    <name evidence="9" type="primary">cas2</name>
    <name evidence="10" type="ORF">CALK_2373</name>
</gene>
<dbReference type="Gene3D" id="3.30.70.240">
    <property type="match status" value="1"/>
</dbReference>
<evidence type="ECO:0000256" key="1">
    <source>
        <dbReference type="ARBA" id="ARBA00001946"/>
    </source>
</evidence>
<comment type="subunit">
    <text evidence="9">Homodimer, forms a heterotetramer with a Cas1 homodimer.</text>
</comment>
<protein>
    <recommendedName>
        <fullName evidence="9">CRISPR-associated endoribonuclease Cas2</fullName>
        <ecNumber evidence="9">3.1.-.-</ecNumber>
    </recommendedName>
</protein>
<organism evidence="10 11">
    <name type="scientific">Chitinivibrio alkaliphilus ACht1</name>
    <dbReference type="NCBI Taxonomy" id="1313304"/>
    <lineage>
        <taxon>Bacteria</taxon>
        <taxon>Pseudomonadati</taxon>
        <taxon>Fibrobacterota</taxon>
        <taxon>Chitinivibrionia</taxon>
        <taxon>Chitinivibrionales</taxon>
        <taxon>Chitinivibrionaceae</taxon>
        <taxon>Chitinivibrio</taxon>
    </lineage>
</organism>
<evidence type="ECO:0000256" key="3">
    <source>
        <dbReference type="ARBA" id="ARBA00022722"/>
    </source>
</evidence>
<dbReference type="EMBL" id="ASJR01000033">
    <property type="protein sequence ID" value="ERP30766.1"/>
    <property type="molecule type" value="Genomic_DNA"/>
</dbReference>
<dbReference type="GO" id="GO:0016787">
    <property type="term" value="F:hydrolase activity"/>
    <property type="evidence" value="ECO:0007669"/>
    <property type="project" value="UniProtKB-KW"/>
</dbReference>
<dbReference type="GO" id="GO:0046872">
    <property type="term" value="F:metal ion binding"/>
    <property type="evidence" value="ECO:0007669"/>
    <property type="project" value="UniProtKB-UniRule"/>
</dbReference>
<keyword evidence="6 9" id="KW-0378">Hydrolase</keyword>
<evidence type="ECO:0000256" key="7">
    <source>
        <dbReference type="ARBA" id="ARBA00022842"/>
    </source>
</evidence>
<dbReference type="CDD" id="cd09725">
    <property type="entry name" value="Cas2_I_II_III"/>
    <property type="match status" value="1"/>
</dbReference>
<evidence type="ECO:0000256" key="4">
    <source>
        <dbReference type="ARBA" id="ARBA00022723"/>
    </source>
</evidence>
<keyword evidence="5 9" id="KW-0255">Endonuclease</keyword>
<dbReference type="STRING" id="1313304.CALK_2373"/>
<keyword evidence="11" id="KW-1185">Reference proteome</keyword>
<dbReference type="InterPro" id="IPR021127">
    <property type="entry name" value="CRISPR_associated_Cas2"/>
</dbReference>
<dbReference type="PANTHER" id="PTHR34405">
    <property type="entry name" value="CRISPR-ASSOCIATED ENDORIBONUCLEASE CAS2"/>
    <property type="match status" value="1"/>
</dbReference>
<dbReference type="RefSeq" id="WP_022637728.1">
    <property type="nucleotide sequence ID" value="NZ_ASJR01000033.1"/>
</dbReference>
<dbReference type="PANTHER" id="PTHR34405:SF3">
    <property type="entry name" value="CRISPR-ASSOCIATED ENDORIBONUCLEASE CAS2 3"/>
    <property type="match status" value="1"/>
</dbReference>
<evidence type="ECO:0000256" key="9">
    <source>
        <dbReference type="HAMAP-Rule" id="MF_01471"/>
    </source>
</evidence>
<keyword evidence="7 9" id="KW-0460">Magnesium</keyword>
<dbReference type="HAMAP" id="MF_01471">
    <property type="entry name" value="Cas2"/>
    <property type="match status" value="1"/>
</dbReference>
<keyword evidence="8 9" id="KW-0051">Antiviral defense</keyword>
<dbReference type="Proteomes" id="UP000017148">
    <property type="component" value="Unassembled WGS sequence"/>
</dbReference>
<dbReference type="Pfam" id="PF09827">
    <property type="entry name" value="CRISPR_Cas2"/>
    <property type="match status" value="1"/>
</dbReference>
<evidence type="ECO:0000256" key="8">
    <source>
        <dbReference type="ARBA" id="ARBA00023118"/>
    </source>
</evidence>
<dbReference type="GO" id="GO:0004521">
    <property type="term" value="F:RNA endonuclease activity"/>
    <property type="evidence" value="ECO:0007669"/>
    <property type="project" value="InterPro"/>
</dbReference>
<feature type="binding site" evidence="9">
    <location>
        <position position="14"/>
    </location>
    <ligand>
        <name>Mg(2+)</name>
        <dbReference type="ChEBI" id="CHEBI:18420"/>
        <note>catalytic</note>
    </ligand>
</feature>
<evidence type="ECO:0000256" key="2">
    <source>
        <dbReference type="ARBA" id="ARBA00009959"/>
    </source>
</evidence>